<evidence type="ECO:0008006" key="3">
    <source>
        <dbReference type="Google" id="ProtNLM"/>
    </source>
</evidence>
<evidence type="ECO:0000313" key="2">
    <source>
        <dbReference type="Proteomes" id="UP001501676"/>
    </source>
</evidence>
<name>A0ABP6T2A9_9ACTN</name>
<dbReference type="EMBL" id="BAAAYN010000031">
    <property type="protein sequence ID" value="GAA3391376.1"/>
    <property type="molecule type" value="Genomic_DNA"/>
</dbReference>
<dbReference type="InterPro" id="IPR029063">
    <property type="entry name" value="SAM-dependent_MTases_sf"/>
</dbReference>
<reference evidence="2" key="1">
    <citation type="journal article" date="2019" name="Int. J. Syst. Evol. Microbiol.">
        <title>The Global Catalogue of Microorganisms (GCM) 10K type strain sequencing project: providing services to taxonomists for standard genome sequencing and annotation.</title>
        <authorList>
            <consortium name="The Broad Institute Genomics Platform"/>
            <consortium name="The Broad Institute Genome Sequencing Center for Infectious Disease"/>
            <person name="Wu L."/>
            <person name="Ma J."/>
        </authorList>
    </citation>
    <scope>NUCLEOTIDE SEQUENCE [LARGE SCALE GENOMIC DNA]</scope>
    <source>
        <strain evidence="2">JCM 9458</strain>
    </source>
</reference>
<dbReference type="Proteomes" id="UP001501676">
    <property type="component" value="Unassembled WGS sequence"/>
</dbReference>
<organism evidence="1 2">
    <name type="scientific">Cryptosporangium minutisporangium</name>
    <dbReference type="NCBI Taxonomy" id="113569"/>
    <lineage>
        <taxon>Bacteria</taxon>
        <taxon>Bacillati</taxon>
        <taxon>Actinomycetota</taxon>
        <taxon>Actinomycetes</taxon>
        <taxon>Cryptosporangiales</taxon>
        <taxon>Cryptosporangiaceae</taxon>
        <taxon>Cryptosporangium</taxon>
    </lineage>
</organism>
<comment type="caution">
    <text evidence="1">The sequence shown here is derived from an EMBL/GenBank/DDBJ whole genome shotgun (WGS) entry which is preliminary data.</text>
</comment>
<proteinExistence type="predicted"/>
<dbReference type="CDD" id="cd02440">
    <property type="entry name" value="AdoMet_MTases"/>
    <property type="match status" value="1"/>
</dbReference>
<dbReference type="PANTHER" id="PTHR43861">
    <property type="entry name" value="TRANS-ACONITATE 2-METHYLTRANSFERASE-RELATED"/>
    <property type="match status" value="1"/>
</dbReference>
<dbReference type="RefSeq" id="WP_345730545.1">
    <property type="nucleotide sequence ID" value="NZ_BAAAYN010000031.1"/>
</dbReference>
<dbReference type="SUPFAM" id="SSF53335">
    <property type="entry name" value="S-adenosyl-L-methionine-dependent methyltransferases"/>
    <property type="match status" value="1"/>
</dbReference>
<protein>
    <recommendedName>
        <fullName evidence="3">Class I SAM-dependent methyltransferase</fullName>
    </recommendedName>
</protein>
<accession>A0ABP6T2A9</accession>
<keyword evidence="2" id="KW-1185">Reference proteome</keyword>
<dbReference type="Gene3D" id="3.40.50.150">
    <property type="entry name" value="Vaccinia Virus protein VP39"/>
    <property type="match status" value="1"/>
</dbReference>
<sequence length="251" mass="26957">MSAPITPPLTARANLRWAVVRPTLERLAPKDILELGCGQGAVGARLAQLASYTGVEPDEASWKVATERVTPNGGTVLHGDHHKVPEGAEFDLVCAFEVLEHIADDRGNLADWVQFIRPGGKLMVSVPADQHRFGPSDELVGHYRRYSPEQLTDLLASVGCTDIAVRRYGWPVGYALEAVSNRVSAKKLAEPAAPVSEVAEERSATSGRYLQPQKKVAGQVLRLGMAPFTLIQELAPKRGIGLLAVATGPKG</sequence>
<evidence type="ECO:0000313" key="1">
    <source>
        <dbReference type="EMBL" id="GAA3391376.1"/>
    </source>
</evidence>
<gene>
    <name evidence="1" type="ORF">GCM10020369_49100</name>
</gene>
<dbReference type="Pfam" id="PF13489">
    <property type="entry name" value="Methyltransf_23"/>
    <property type="match status" value="1"/>
</dbReference>